<dbReference type="EMBL" id="PYGD01000006">
    <property type="protein sequence ID" value="PSK91224.1"/>
    <property type="molecule type" value="Genomic_DNA"/>
</dbReference>
<organism evidence="2 3">
    <name type="scientific">Taibaiella chishuiensis</name>
    <dbReference type="NCBI Taxonomy" id="1434707"/>
    <lineage>
        <taxon>Bacteria</taxon>
        <taxon>Pseudomonadati</taxon>
        <taxon>Bacteroidota</taxon>
        <taxon>Chitinophagia</taxon>
        <taxon>Chitinophagales</taxon>
        <taxon>Chitinophagaceae</taxon>
        <taxon>Taibaiella</taxon>
    </lineage>
</organism>
<evidence type="ECO:0000313" key="3">
    <source>
        <dbReference type="Proteomes" id="UP000240572"/>
    </source>
</evidence>
<protein>
    <submittedName>
        <fullName evidence="2">Uncharacterized protein (TIGR02145 family)</fullName>
    </submittedName>
</protein>
<evidence type="ECO:0000313" key="2">
    <source>
        <dbReference type="EMBL" id="PSK91224.1"/>
    </source>
</evidence>
<dbReference type="AlphaFoldDB" id="A0A2P8D1X9"/>
<sequence>MADNNGINLSVLNPQGQPVIYNNSAAVALQVNLTNNIGSDITFATGSAASVLKIFLPYAITLQELQAMSITLAGWEFSVNATDICLQLTCTGDSSTWANGTAFDFSINGVATQASAQSGFAQVNFVRFPTGTPAQVTAPLAISKPSVPGNADLTKVLALSLDNQGLIIVSPTGDPLQNTLFLNIKNTGDTPLYNGSNMWSGSPQITASFVYGNGTGSLAPDDKSQSGPGSGSAWNIVAGLPYQQPQNQWNTTNPSAGSGAAHPQWILAPSNLNQGIIGTGANANITFSFSNIISFTPPGHTQIMLQFTGFMKDENTPYDDAVFVLDIVKQNAPATRGLFSFFSQTALYAVDQPVTSIPISLRWAMFDVASVNIITSFPGIDPITVNYPNPQPIAYDEIVITIPGVTQSTAVTITVQAYSGSGGFLNSMQFTAFIQANMFVDPRDGKVYPVVKINNKIWMAANLDYVAPSGSVVSGPEAQYGRLYTFNAALPQQTLGGGWRLPNEQDWNDLANSDSYAQLISGGSSGFNAMLNGMAISGGGLTDFGIYGYYWSSISNGSNAQYLSFSSRSSTVTYMSAGVDQQSGLSVRFVRDVN</sequence>
<dbReference type="Proteomes" id="UP000240572">
    <property type="component" value="Unassembled WGS sequence"/>
</dbReference>
<dbReference type="NCBIfam" id="TIGR02145">
    <property type="entry name" value="Fib_succ_major"/>
    <property type="match status" value="1"/>
</dbReference>
<accession>A0A2P8D1X9</accession>
<feature type="domain" description="Fibrobacter succinogenes major paralogous" evidence="1">
    <location>
        <begin position="451"/>
        <end position="591"/>
    </location>
</feature>
<name>A0A2P8D1X9_9BACT</name>
<reference evidence="2 3" key="1">
    <citation type="submission" date="2018-03" db="EMBL/GenBank/DDBJ databases">
        <title>Genomic Encyclopedia of Type Strains, Phase III (KMG-III): the genomes of soil and plant-associated and newly described type strains.</title>
        <authorList>
            <person name="Whitman W."/>
        </authorList>
    </citation>
    <scope>NUCLEOTIDE SEQUENCE [LARGE SCALE GENOMIC DNA]</scope>
    <source>
        <strain evidence="2 3">CGMCC 1.12700</strain>
    </source>
</reference>
<gene>
    <name evidence="2" type="ORF">B0I18_106236</name>
</gene>
<proteinExistence type="predicted"/>
<dbReference type="RefSeq" id="WP_106523821.1">
    <property type="nucleotide sequence ID" value="NZ_PYGD01000006.1"/>
</dbReference>
<dbReference type="Pfam" id="PF09603">
    <property type="entry name" value="Fib_succ_major"/>
    <property type="match status" value="1"/>
</dbReference>
<evidence type="ECO:0000259" key="1">
    <source>
        <dbReference type="Pfam" id="PF09603"/>
    </source>
</evidence>
<dbReference type="OrthoDB" id="9805760at2"/>
<keyword evidence="3" id="KW-1185">Reference proteome</keyword>
<comment type="caution">
    <text evidence="2">The sequence shown here is derived from an EMBL/GenBank/DDBJ whole genome shotgun (WGS) entry which is preliminary data.</text>
</comment>
<dbReference type="InterPro" id="IPR011871">
    <property type="entry name" value="Fib_succ_major"/>
</dbReference>